<evidence type="ECO:0000313" key="1">
    <source>
        <dbReference type="EMBL" id="PON74571.1"/>
    </source>
</evidence>
<dbReference type="Proteomes" id="UP000237105">
    <property type="component" value="Unassembled WGS sequence"/>
</dbReference>
<reference evidence="2" key="1">
    <citation type="submission" date="2016-06" db="EMBL/GenBank/DDBJ databases">
        <title>Parallel loss of symbiosis genes in relatives of nitrogen-fixing non-legume Parasponia.</title>
        <authorList>
            <person name="Van Velzen R."/>
            <person name="Holmer R."/>
            <person name="Bu F."/>
            <person name="Rutten L."/>
            <person name="Van Zeijl A."/>
            <person name="Liu W."/>
            <person name="Santuari L."/>
            <person name="Cao Q."/>
            <person name="Sharma T."/>
            <person name="Shen D."/>
            <person name="Roswanjaya Y."/>
            <person name="Wardhani T."/>
            <person name="Kalhor M.S."/>
            <person name="Jansen J."/>
            <person name="Van den Hoogen J."/>
            <person name="Gungor B."/>
            <person name="Hartog M."/>
            <person name="Hontelez J."/>
            <person name="Verver J."/>
            <person name="Yang W.-C."/>
            <person name="Schijlen E."/>
            <person name="Repin R."/>
            <person name="Schilthuizen M."/>
            <person name="Schranz E."/>
            <person name="Heidstra R."/>
            <person name="Miyata K."/>
            <person name="Fedorova E."/>
            <person name="Kohlen W."/>
            <person name="Bisseling T."/>
            <person name="Smit S."/>
            <person name="Geurts R."/>
        </authorList>
    </citation>
    <scope>NUCLEOTIDE SEQUENCE [LARGE SCALE GENOMIC DNA]</scope>
    <source>
        <strain evidence="2">cv. WU1-14</strain>
    </source>
</reference>
<proteinExistence type="predicted"/>
<accession>A0A2P5DMQ5</accession>
<protein>
    <submittedName>
        <fullName evidence="1">Uncharacterized protein</fullName>
    </submittedName>
</protein>
<organism evidence="1 2">
    <name type="scientific">Parasponia andersonii</name>
    <name type="common">Sponia andersonii</name>
    <dbReference type="NCBI Taxonomy" id="3476"/>
    <lineage>
        <taxon>Eukaryota</taxon>
        <taxon>Viridiplantae</taxon>
        <taxon>Streptophyta</taxon>
        <taxon>Embryophyta</taxon>
        <taxon>Tracheophyta</taxon>
        <taxon>Spermatophyta</taxon>
        <taxon>Magnoliopsida</taxon>
        <taxon>eudicotyledons</taxon>
        <taxon>Gunneridae</taxon>
        <taxon>Pentapetalae</taxon>
        <taxon>rosids</taxon>
        <taxon>fabids</taxon>
        <taxon>Rosales</taxon>
        <taxon>Cannabaceae</taxon>
        <taxon>Parasponia</taxon>
    </lineage>
</organism>
<comment type="caution">
    <text evidence="1">The sequence shown here is derived from an EMBL/GenBank/DDBJ whole genome shotgun (WGS) entry which is preliminary data.</text>
</comment>
<keyword evidence="2" id="KW-1185">Reference proteome</keyword>
<sequence length="53" mass="6411">VDIDKEIEEDSYVTEVETKQSLVRLGKPFESFELFERNFKHSKPSIKEPRLWR</sequence>
<dbReference type="AlphaFoldDB" id="A0A2P5DMQ5"/>
<dbReference type="EMBL" id="JXTB01000028">
    <property type="protein sequence ID" value="PON74571.1"/>
    <property type="molecule type" value="Genomic_DNA"/>
</dbReference>
<evidence type="ECO:0000313" key="2">
    <source>
        <dbReference type="Proteomes" id="UP000237105"/>
    </source>
</evidence>
<name>A0A2P5DMQ5_PARAD</name>
<feature type="non-terminal residue" evidence="1">
    <location>
        <position position="1"/>
    </location>
</feature>
<gene>
    <name evidence="1" type="ORF">PanWU01x14_049780</name>
</gene>